<organism evidence="2 3">
    <name type="scientific">Martelella radicis</name>
    <dbReference type="NCBI Taxonomy" id="1397476"/>
    <lineage>
        <taxon>Bacteria</taxon>
        <taxon>Pseudomonadati</taxon>
        <taxon>Pseudomonadota</taxon>
        <taxon>Alphaproteobacteria</taxon>
        <taxon>Hyphomicrobiales</taxon>
        <taxon>Aurantimonadaceae</taxon>
        <taxon>Martelella</taxon>
    </lineage>
</organism>
<evidence type="ECO:0000313" key="3">
    <source>
        <dbReference type="Proteomes" id="UP000530571"/>
    </source>
</evidence>
<gene>
    <name evidence="2" type="ORF">GGR30_000112</name>
</gene>
<proteinExistence type="predicted"/>
<keyword evidence="3" id="KW-1185">Reference proteome</keyword>
<keyword evidence="1" id="KW-0175">Coiled coil</keyword>
<dbReference type="RefSeq" id="WP_183481105.1">
    <property type="nucleotide sequence ID" value="NZ_JACIDZ010000001.1"/>
</dbReference>
<feature type="coiled-coil region" evidence="1">
    <location>
        <begin position="91"/>
        <end position="123"/>
    </location>
</feature>
<accession>A0A7W6P7I1</accession>
<name>A0A7W6P7I1_9HYPH</name>
<comment type="caution">
    <text evidence="2">The sequence shown here is derived from an EMBL/GenBank/DDBJ whole genome shotgun (WGS) entry which is preliminary data.</text>
</comment>
<dbReference type="AlphaFoldDB" id="A0A7W6P7I1"/>
<sequence>MSDDELFGDLVPQIPDNGKTSGPITAEMTESEMCSALAISSARLRTLARDGICIRTRPGRYDFWKSLHNYLARLRLHAERAGRPSAGGDDLRAEKLRLMKAQAEREETKNAALRGELIEVEAVTREWQAVLRDVRAAMLAVPSRFGADHPHLTPNDISDLNSEIKNGLEGLADGKD</sequence>
<evidence type="ECO:0000313" key="2">
    <source>
        <dbReference type="EMBL" id="MBB4120217.1"/>
    </source>
</evidence>
<reference evidence="2 3" key="1">
    <citation type="submission" date="2020-08" db="EMBL/GenBank/DDBJ databases">
        <title>Genomic Encyclopedia of Type Strains, Phase IV (KMG-IV): sequencing the most valuable type-strain genomes for metagenomic binning, comparative biology and taxonomic classification.</title>
        <authorList>
            <person name="Goeker M."/>
        </authorList>
    </citation>
    <scope>NUCLEOTIDE SEQUENCE [LARGE SCALE GENOMIC DNA]</scope>
    <source>
        <strain evidence="2 3">DSM 28101</strain>
    </source>
</reference>
<evidence type="ECO:0000256" key="1">
    <source>
        <dbReference type="SAM" id="Coils"/>
    </source>
</evidence>
<protein>
    <submittedName>
        <fullName evidence="2">Phage terminase Nu1 subunit (DNA packaging protein)</fullName>
    </submittedName>
</protein>
<dbReference type="Proteomes" id="UP000530571">
    <property type="component" value="Unassembled WGS sequence"/>
</dbReference>
<dbReference type="EMBL" id="JACIDZ010000001">
    <property type="protein sequence ID" value="MBB4120217.1"/>
    <property type="molecule type" value="Genomic_DNA"/>
</dbReference>